<reference evidence="5" key="4">
    <citation type="submission" date="2019-03" db="UniProtKB">
        <authorList>
            <consortium name="EnsemblPlants"/>
        </authorList>
    </citation>
    <scope>IDENTIFICATION</scope>
</reference>
<dbReference type="Pfam" id="PF00128">
    <property type="entry name" value="Alpha-amylase"/>
    <property type="match status" value="1"/>
</dbReference>
<name>A0A453BWP2_AEGTS</name>
<dbReference type="GO" id="GO:0005975">
    <property type="term" value="P:carbohydrate metabolic process"/>
    <property type="evidence" value="ECO:0007669"/>
    <property type="project" value="InterPro"/>
</dbReference>
<proteinExistence type="inferred from homology"/>
<evidence type="ECO:0000256" key="1">
    <source>
        <dbReference type="ARBA" id="ARBA00008061"/>
    </source>
</evidence>
<organism evidence="5 6">
    <name type="scientific">Aegilops tauschii subsp. strangulata</name>
    <name type="common">Goatgrass</name>
    <dbReference type="NCBI Taxonomy" id="200361"/>
    <lineage>
        <taxon>Eukaryota</taxon>
        <taxon>Viridiplantae</taxon>
        <taxon>Streptophyta</taxon>
        <taxon>Embryophyta</taxon>
        <taxon>Tracheophyta</taxon>
        <taxon>Spermatophyta</taxon>
        <taxon>Magnoliopsida</taxon>
        <taxon>Liliopsida</taxon>
        <taxon>Poales</taxon>
        <taxon>Poaceae</taxon>
        <taxon>BOP clade</taxon>
        <taxon>Pooideae</taxon>
        <taxon>Triticodae</taxon>
        <taxon>Triticeae</taxon>
        <taxon>Triticinae</taxon>
        <taxon>Aegilops</taxon>
    </lineage>
</organism>
<dbReference type="Gramene" id="AET2Gv20657800.13">
    <property type="protein sequence ID" value="AET2Gv20657800.13"/>
    <property type="gene ID" value="AET2Gv20657800"/>
</dbReference>
<sequence length="172" mass="19132">MGQVVSDAVVQEQAAGNGGIIKNGREILLQAFNWESHKHNWWSNLEGRVADIAKSGFTSVWLPPPTQSLSPEGYLPQNLYSLDSCYGSLQQLNSLIQNMNDHNIRAMADVVINHRVGTTKGSTGMYNRYDGIPISWDEHAVTSCSGGKVAILQRLRIKNTKNKKKPPYKHND</sequence>
<keyword evidence="2" id="KW-0309">Germination</keyword>
<dbReference type="AlphaFoldDB" id="A0A453BWP2"/>
<accession>A0A453BWP2</accession>
<dbReference type="EnsemblPlants" id="AET2Gv20657800.13">
    <property type="protein sequence ID" value="AET2Gv20657800.13"/>
    <property type="gene ID" value="AET2Gv20657800"/>
</dbReference>
<protein>
    <recommendedName>
        <fullName evidence="3">1,4-alpha-D-glucan glucanohydrolase</fullName>
    </recommendedName>
</protein>
<evidence type="ECO:0000313" key="5">
    <source>
        <dbReference type="EnsemblPlants" id="AET2Gv20657800.4"/>
    </source>
</evidence>
<reference evidence="6" key="1">
    <citation type="journal article" date="2014" name="Science">
        <title>Ancient hybridizations among the ancestral genomes of bread wheat.</title>
        <authorList>
            <consortium name="International Wheat Genome Sequencing Consortium,"/>
            <person name="Marcussen T."/>
            <person name="Sandve S.R."/>
            <person name="Heier L."/>
            <person name="Spannagl M."/>
            <person name="Pfeifer M."/>
            <person name="Jakobsen K.S."/>
            <person name="Wulff B.B."/>
            <person name="Steuernagel B."/>
            <person name="Mayer K.F."/>
            <person name="Olsen O.A."/>
        </authorList>
    </citation>
    <scope>NUCLEOTIDE SEQUENCE [LARGE SCALE GENOMIC DNA]</scope>
    <source>
        <strain evidence="6">cv. AL8/78</strain>
    </source>
</reference>
<dbReference type="Proteomes" id="UP000015105">
    <property type="component" value="Chromosome 2D"/>
</dbReference>
<reference evidence="5" key="5">
    <citation type="journal article" date="2021" name="G3 (Bethesda)">
        <title>Aegilops tauschii genome assembly Aet v5.0 features greater sequence contiguity and improved annotation.</title>
        <authorList>
            <person name="Wang L."/>
            <person name="Zhu T."/>
            <person name="Rodriguez J.C."/>
            <person name="Deal K.R."/>
            <person name="Dubcovsky J."/>
            <person name="McGuire P.E."/>
            <person name="Lux T."/>
            <person name="Spannagl M."/>
            <person name="Mayer K.F.X."/>
            <person name="Baldrich P."/>
            <person name="Meyers B.C."/>
            <person name="Huo N."/>
            <person name="Gu Y.Q."/>
            <person name="Zhou H."/>
            <person name="Devos K.M."/>
            <person name="Bennetzen J.L."/>
            <person name="Unver T."/>
            <person name="Budak H."/>
            <person name="Gulick P.J."/>
            <person name="Galiba G."/>
            <person name="Kalapos B."/>
            <person name="Nelson D.R."/>
            <person name="Li P."/>
            <person name="You F.M."/>
            <person name="Luo M.C."/>
            <person name="Dvorak J."/>
        </authorList>
    </citation>
    <scope>NUCLEOTIDE SEQUENCE [LARGE SCALE GENOMIC DNA]</scope>
    <source>
        <strain evidence="5">cv. AL8/78</strain>
    </source>
</reference>
<dbReference type="Gramene" id="AET2Gv20657800.4">
    <property type="protein sequence ID" value="AET2Gv20657800.4"/>
    <property type="gene ID" value="AET2Gv20657800"/>
</dbReference>
<feature type="domain" description="Glycosyl hydrolase family 13 catalytic" evidence="4">
    <location>
        <begin position="52"/>
        <end position="115"/>
    </location>
</feature>
<reference evidence="5" key="3">
    <citation type="journal article" date="2017" name="Nature">
        <title>Genome sequence of the progenitor of the wheat D genome Aegilops tauschii.</title>
        <authorList>
            <person name="Luo M.C."/>
            <person name="Gu Y.Q."/>
            <person name="Puiu D."/>
            <person name="Wang H."/>
            <person name="Twardziok S.O."/>
            <person name="Deal K.R."/>
            <person name="Huo N."/>
            <person name="Zhu T."/>
            <person name="Wang L."/>
            <person name="Wang Y."/>
            <person name="McGuire P.E."/>
            <person name="Liu S."/>
            <person name="Long H."/>
            <person name="Ramasamy R.K."/>
            <person name="Rodriguez J.C."/>
            <person name="Van S.L."/>
            <person name="Yuan L."/>
            <person name="Wang Z."/>
            <person name="Xia Z."/>
            <person name="Xiao L."/>
            <person name="Anderson O.D."/>
            <person name="Ouyang S."/>
            <person name="Liang Y."/>
            <person name="Zimin A.V."/>
            <person name="Pertea G."/>
            <person name="Qi P."/>
            <person name="Bennetzen J.L."/>
            <person name="Dai X."/>
            <person name="Dawson M.W."/>
            <person name="Muller H.G."/>
            <person name="Kugler K."/>
            <person name="Rivarola-Duarte L."/>
            <person name="Spannagl M."/>
            <person name="Mayer K.F.X."/>
            <person name="Lu F.H."/>
            <person name="Bevan M.W."/>
            <person name="Leroy P."/>
            <person name="Li P."/>
            <person name="You F.M."/>
            <person name="Sun Q."/>
            <person name="Liu Z."/>
            <person name="Lyons E."/>
            <person name="Wicker T."/>
            <person name="Salzberg S.L."/>
            <person name="Devos K.M."/>
            <person name="Dvorak J."/>
        </authorList>
    </citation>
    <scope>NUCLEOTIDE SEQUENCE [LARGE SCALE GENOMIC DNA]</scope>
    <source>
        <strain evidence="5">cv. AL8/78</strain>
    </source>
</reference>
<dbReference type="InterPro" id="IPR006047">
    <property type="entry name" value="GH13_cat_dom"/>
</dbReference>
<dbReference type="Gene3D" id="3.20.20.80">
    <property type="entry name" value="Glycosidases"/>
    <property type="match status" value="1"/>
</dbReference>
<keyword evidence="6" id="KW-1185">Reference proteome</keyword>
<dbReference type="InterPro" id="IPR017853">
    <property type="entry name" value="GH"/>
</dbReference>
<dbReference type="EnsemblPlants" id="AET2Gv20657800.12">
    <property type="protein sequence ID" value="AET2Gv20657800.12"/>
    <property type="gene ID" value="AET2Gv20657800"/>
</dbReference>
<reference evidence="6" key="2">
    <citation type="journal article" date="2017" name="Nat. Plants">
        <title>The Aegilops tauschii genome reveals multiple impacts of transposons.</title>
        <authorList>
            <person name="Zhao G."/>
            <person name="Zou C."/>
            <person name="Li K."/>
            <person name="Wang K."/>
            <person name="Li T."/>
            <person name="Gao L."/>
            <person name="Zhang X."/>
            <person name="Wang H."/>
            <person name="Yang Z."/>
            <person name="Liu X."/>
            <person name="Jiang W."/>
            <person name="Mao L."/>
            <person name="Kong X."/>
            <person name="Jiao Y."/>
            <person name="Jia J."/>
        </authorList>
    </citation>
    <scope>NUCLEOTIDE SEQUENCE [LARGE SCALE GENOMIC DNA]</scope>
    <source>
        <strain evidence="6">cv. AL8/78</strain>
    </source>
</reference>
<dbReference type="EnsemblPlants" id="AET2Gv20657800.5">
    <property type="protein sequence ID" value="AET2Gv20657800.5"/>
    <property type="gene ID" value="AET2Gv20657800"/>
</dbReference>
<evidence type="ECO:0000256" key="3">
    <source>
        <dbReference type="ARBA" id="ARBA00030238"/>
    </source>
</evidence>
<comment type="similarity">
    <text evidence="1">Belongs to the glycosyl hydrolase 13 family.</text>
</comment>
<dbReference type="Gramene" id="AET2Gv20657800.5">
    <property type="protein sequence ID" value="AET2Gv20657800.5"/>
    <property type="gene ID" value="AET2Gv20657800"/>
</dbReference>
<dbReference type="PANTHER" id="PTHR43447">
    <property type="entry name" value="ALPHA-AMYLASE"/>
    <property type="match status" value="1"/>
</dbReference>
<evidence type="ECO:0000256" key="2">
    <source>
        <dbReference type="ARBA" id="ARBA00022544"/>
    </source>
</evidence>
<evidence type="ECO:0000313" key="6">
    <source>
        <dbReference type="Proteomes" id="UP000015105"/>
    </source>
</evidence>
<dbReference type="EnsemblPlants" id="AET2Gv20657800.4">
    <property type="protein sequence ID" value="AET2Gv20657800.4"/>
    <property type="gene ID" value="AET2Gv20657800"/>
</dbReference>
<dbReference type="SUPFAM" id="SSF51445">
    <property type="entry name" value="(Trans)glycosidases"/>
    <property type="match status" value="1"/>
</dbReference>
<dbReference type="Gramene" id="AET2Gv20657800.12">
    <property type="protein sequence ID" value="AET2Gv20657800.12"/>
    <property type="gene ID" value="AET2Gv20657800"/>
</dbReference>
<evidence type="ECO:0000259" key="4">
    <source>
        <dbReference type="Pfam" id="PF00128"/>
    </source>
</evidence>